<dbReference type="InterPro" id="IPR000772">
    <property type="entry name" value="Ricin_B_lectin"/>
</dbReference>
<dbReference type="InterPro" id="IPR034641">
    <property type="entry name" value="RGL11"/>
</dbReference>
<dbReference type="InterPro" id="IPR028994">
    <property type="entry name" value="Integrin_alpha_N"/>
</dbReference>
<name>A0ABV8J3D5_9ACTN</name>
<dbReference type="InterPro" id="IPR041624">
    <property type="entry name" value="RGI_lyase"/>
</dbReference>
<sequence length="783" mass="82005">MFPSRRRHGLVAAGVLTVAVPAGLVAVSMLPADAATTPVAGGVYTLASGSSGKCVDVTGASADNSAPLVQTACNAALTNHQWKAVAQANGQFNLANGNSGRCVDVPSAGTTSGLQLQQYGCGDGTKTNQLWTFTASTAATGKFLVKSVATGLCVSNKDGSTAGNNPIVQETCSDIARMQWSFNYVSGPTATPTATSSTPPATGRQMEDLDRGLISVRSGSANLVSWRLLGTEAPSTGFNVYRAGTRLNSSPVTGSTNYLDAGAAANASYTVRAVVNGTEQADSPASLTFANGYLDVRLQVPAGGTTPDGVAYTYSANDASVGDVDGDGDYEIVVKWDPSNAKDNSQSGYTGNVYVDAYTLQGARLWRIDLGRNIRAGAHYTQFQVYDYDGDGKAEVAMKTADGTVSGTGVTIGSATADYRNSSGYILSGPEYLTMFSGQTGAALSTVNYTPARGTVSSWGDSYGNRVDRFLAGTAYLDGARPSLIMARGYYTRAVIAAWDFRNGTLTSRWTYDSGNSNVGAYGQGNHQLSIADTDADGKDEIIYGAAAINDNGTLMWRSGLGHGDSLHVGDLIPARAGIEVYRPSESTSQPTDAMLDGRTGAVIWSHASCGCDNGRAVAGDVYAGSPGAEAWSSSVSTLTSATGAALGRKPSSTNFLAWWDADPVRELVDATRVDKYGTGSDTRLLTASGVASNNSTKQTPAVSGDLLGDWREEIVWRLSDSSALRIYSTPTPTDRRIHTLMHDSQYRVAIAWQNTAYNQPPHPSFFLGDGMTTPAQPDIYVR</sequence>
<evidence type="ECO:0000259" key="1">
    <source>
        <dbReference type="SMART" id="SM00458"/>
    </source>
</evidence>
<dbReference type="CDD" id="cd00161">
    <property type="entry name" value="beta-trefoil_Ricin-like"/>
    <property type="match status" value="1"/>
</dbReference>
<dbReference type="EMBL" id="JBHSBL010000026">
    <property type="protein sequence ID" value="MFC4071092.1"/>
    <property type="molecule type" value="Genomic_DNA"/>
</dbReference>
<accession>A0ABV8J3D5</accession>
<dbReference type="Pfam" id="PF21348">
    <property type="entry name" value="RGL11_C"/>
    <property type="match status" value="1"/>
</dbReference>
<dbReference type="PROSITE" id="PS50231">
    <property type="entry name" value="RICIN_B_LECTIN"/>
    <property type="match status" value="1"/>
</dbReference>
<dbReference type="Gene3D" id="2.60.40.10">
    <property type="entry name" value="Immunoglobulins"/>
    <property type="match status" value="1"/>
</dbReference>
<dbReference type="PANTHER" id="PTHR43118">
    <property type="entry name" value="RHAMNOGALACTURONAN LYASE (EUROFUNG)"/>
    <property type="match status" value="1"/>
</dbReference>
<evidence type="ECO:0000313" key="3">
    <source>
        <dbReference type="Proteomes" id="UP001595867"/>
    </source>
</evidence>
<feature type="domain" description="Ricin B lectin" evidence="1">
    <location>
        <begin position="41"/>
        <end position="183"/>
    </location>
</feature>
<dbReference type="CDD" id="cd10318">
    <property type="entry name" value="RGL11"/>
    <property type="match status" value="1"/>
</dbReference>
<dbReference type="InterPro" id="IPR049366">
    <property type="entry name" value="RGL11_C"/>
</dbReference>
<dbReference type="Proteomes" id="UP001595867">
    <property type="component" value="Unassembled WGS sequence"/>
</dbReference>
<organism evidence="2 3">
    <name type="scientific">Actinoplanes subglobosus</name>
    <dbReference type="NCBI Taxonomy" id="1547892"/>
    <lineage>
        <taxon>Bacteria</taxon>
        <taxon>Bacillati</taxon>
        <taxon>Actinomycetota</taxon>
        <taxon>Actinomycetes</taxon>
        <taxon>Micromonosporales</taxon>
        <taxon>Micromonosporaceae</taxon>
        <taxon>Actinoplanes</taxon>
    </lineage>
</organism>
<reference evidence="3" key="1">
    <citation type="journal article" date="2019" name="Int. J. Syst. Evol. Microbiol.">
        <title>The Global Catalogue of Microorganisms (GCM) 10K type strain sequencing project: providing services to taxonomists for standard genome sequencing and annotation.</title>
        <authorList>
            <consortium name="The Broad Institute Genomics Platform"/>
            <consortium name="The Broad Institute Genome Sequencing Center for Infectious Disease"/>
            <person name="Wu L."/>
            <person name="Ma J."/>
        </authorList>
    </citation>
    <scope>NUCLEOTIDE SEQUENCE [LARGE SCALE GENOMIC DNA]</scope>
    <source>
        <strain evidence="3">TBRC 5832</strain>
    </source>
</reference>
<proteinExistence type="predicted"/>
<gene>
    <name evidence="2" type="ORF">ACFO0C_39700</name>
</gene>
<dbReference type="PANTHER" id="PTHR43118:SF1">
    <property type="entry name" value="RHAMNOGALACTURONAN LYASE (EUROFUNG)"/>
    <property type="match status" value="1"/>
</dbReference>
<comment type="caution">
    <text evidence="2">The sequence shown here is derived from an EMBL/GenBank/DDBJ whole genome shotgun (WGS) entry which is preliminary data.</text>
</comment>
<dbReference type="RefSeq" id="WP_378071960.1">
    <property type="nucleotide sequence ID" value="NZ_JBHSBL010000026.1"/>
</dbReference>
<dbReference type="SUPFAM" id="SSF50370">
    <property type="entry name" value="Ricin B-like lectins"/>
    <property type="match status" value="1"/>
</dbReference>
<keyword evidence="3" id="KW-1185">Reference proteome</keyword>
<dbReference type="Gene3D" id="2.80.10.50">
    <property type="match status" value="1"/>
</dbReference>
<protein>
    <submittedName>
        <fullName evidence="2">RICIN domain-containing protein</fullName>
    </submittedName>
</protein>
<dbReference type="InterPro" id="IPR035992">
    <property type="entry name" value="Ricin_B-like_lectins"/>
</dbReference>
<dbReference type="Pfam" id="PF14200">
    <property type="entry name" value="RicinB_lectin_2"/>
    <property type="match status" value="2"/>
</dbReference>
<dbReference type="SMART" id="SM00458">
    <property type="entry name" value="RICIN"/>
    <property type="match status" value="1"/>
</dbReference>
<dbReference type="SUPFAM" id="SSF69318">
    <property type="entry name" value="Integrin alpha N-terminal domain"/>
    <property type="match status" value="1"/>
</dbReference>
<evidence type="ECO:0000313" key="2">
    <source>
        <dbReference type="EMBL" id="MFC4071092.1"/>
    </source>
</evidence>
<dbReference type="InterPro" id="IPR013783">
    <property type="entry name" value="Ig-like_fold"/>
</dbReference>
<dbReference type="Pfam" id="PF18370">
    <property type="entry name" value="RGI_lyase"/>
    <property type="match status" value="1"/>
</dbReference>